<dbReference type="RefSeq" id="WP_337795899.1">
    <property type="nucleotide sequence ID" value="NZ_BAAARR010000022.1"/>
</dbReference>
<dbReference type="InterPro" id="IPR011991">
    <property type="entry name" value="ArsR-like_HTH"/>
</dbReference>
<evidence type="ECO:0000259" key="4">
    <source>
        <dbReference type="PROSITE" id="PS50995"/>
    </source>
</evidence>
<evidence type="ECO:0000313" key="5">
    <source>
        <dbReference type="EMBL" id="NYH88692.1"/>
    </source>
</evidence>
<evidence type="ECO:0000256" key="3">
    <source>
        <dbReference type="ARBA" id="ARBA00023163"/>
    </source>
</evidence>
<feature type="domain" description="HTH marR-type" evidence="4">
    <location>
        <begin position="34"/>
        <end position="169"/>
    </location>
</feature>
<sequence length="182" mass="19249">MAGRVEKSTPVEGDAVRVIVDQWQVRLPDLDPSPMLVLGRIQRLAAVCDPILRSPFAAAGLASGDFDALAALRRSGPPHALSNNELAQAMLVTPGAVTKRIDRLVAAGLVTRARAPEDARGRVVTLTRAGRRLTDKLIRTHVANEAAILAGLDDGEQRQLGALLGKLLASVETAPGAARHPR</sequence>
<proteinExistence type="predicted"/>
<dbReference type="GO" id="GO:0003700">
    <property type="term" value="F:DNA-binding transcription factor activity"/>
    <property type="evidence" value="ECO:0007669"/>
    <property type="project" value="InterPro"/>
</dbReference>
<dbReference type="EMBL" id="JACBZH010000001">
    <property type="protein sequence ID" value="NYH88692.1"/>
    <property type="molecule type" value="Genomic_DNA"/>
</dbReference>
<comment type="caution">
    <text evidence="5">The sequence shown here is derived from an EMBL/GenBank/DDBJ whole genome shotgun (WGS) entry which is preliminary data.</text>
</comment>
<dbReference type="PANTHER" id="PTHR42756:SF1">
    <property type="entry name" value="TRANSCRIPTIONAL REPRESSOR OF EMRAB OPERON"/>
    <property type="match status" value="1"/>
</dbReference>
<dbReference type="PROSITE" id="PS50995">
    <property type="entry name" value="HTH_MARR_2"/>
    <property type="match status" value="1"/>
</dbReference>
<dbReference type="InterPro" id="IPR000835">
    <property type="entry name" value="HTH_MarR-typ"/>
</dbReference>
<keyword evidence="1" id="KW-0805">Transcription regulation</keyword>
<dbReference type="InterPro" id="IPR036390">
    <property type="entry name" value="WH_DNA-bd_sf"/>
</dbReference>
<evidence type="ECO:0000256" key="1">
    <source>
        <dbReference type="ARBA" id="ARBA00023015"/>
    </source>
</evidence>
<reference evidence="5 6" key="1">
    <citation type="submission" date="2020-07" db="EMBL/GenBank/DDBJ databases">
        <title>Sequencing the genomes of 1000 actinobacteria strains.</title>
        <authorList>
            <person name="Klenk H.-P."/>
        </authorList>
    </citation>
    <scope>NUCLEOTIDE SEQUENCE [LARGE SCALE GENOMIC DNA]</scope>
    <source>
        <strain evidence="5 6">DSM 18448</strain>
    </source>
</reference>
<dbReference type="Gene3D" id="1.10.10.10">
    <property type="entry name" value="Winged helix-like DNA-binding domain superfamily/Winged helix DNA-binding domain"/>
    <property type="match status" value="1"/>
</dbReference>
<dbReference type="InterPro" id="IPR036388">
    <property type="entry name" value="WH-like_DNA-bd_sf"/>
</dbReference>
<evidence type="ECO:0000256" key="2">
    <source>
        <dbReference type="ARBA" id="ARBA00023125"/>
    </source>
</evidence>
<evidence type="ECO:0000313" key="6">
    <source>
        <dbReference type="Proteomes" id="UP000579605"/>
    </source>
</evidence>
<keyword evidence="6" id="KW-1185">Reference proteome</keyword>
<protein>
    <submittedName>
        <fullName evidence="5">DNA-binding MarR family transcriptional regulator</fullName>
    </submittedName>
</protein>
<dbReference type="SMART" id="SM00347">
    <property type="entry name" value="HTH_MARR"/>
    <property type="match status" value="1"/>
</dbReference>
<gene>
    <name evidence="5" type="ORF">F4554_001330</name>
</gene>
<dbReference type="GO" id="GO:0003677">
    <property type="term" value="F:DNA binding"/>
    <property type="evidence" value="ECO:0007669"/>
    <property type="project" value="UniProtKB-KW"/>
</dbReference>
<dbReference type="CDD" id="cd00090">
    <property type="entry name" value="HTH_ARSR"/>
    <property type="match status" value="1"/>
</dbReference>
<keyword evidence="2 5" id="KW-0238">DNA-binding</keyword>
<accession>A0A852ZA38</accession>
<name>A0A852ZA38_9ACTN</name>
<dbReference type="PRINTS" id="PR00598">
    <property type="entry name" value="HTHMARR"/>
</dbReference>
<dbReference type="PANTHER" id="PTHR42756">
    <property type="entry name" value="TRANSCRIPTIONAL REGULATOR, MARR"/>
    <property type="match status" value="1"/>
</dbReference>
<dbReference type="Pfam" id="PF12802">
    <property type="entry name" value="MarR_2"/>
    <property type="match status" value="1"/>
</dbReference>
<keyword evidence="3" id="KW-0804">Transcription</keyword>
<dbReference type="SUPFAM" id="SSF46785">
    <property type="entry name" value="Winged helix' DNA-binding domain"/>
    <property type="match status" value="1"/>
</dbReference>
<organism evidence="5 6">
    <name type="scientific">Actinopolymorpha rutila</name>
    <dbReference type="NCBI Taxonomy" id="446787"/>
    <lineage>
        <taxon>Bacteria</taxon>
        <taxon>Bacillati</taxon>
        <taxon>Actinomycetota</taxon>
        <taxon>Actinomycetes</taxon>
        <taxon>Propionibacteriales</taxon>
        <taxon>Actinopolymorphaceae</taxon>
        <taxon>Actinopolymorpha</taxon>
    </lineage>
</organism>
<dbReference type="Proteomes" id="UP000579605">
    <property type="component" value="Unassembled WGS sequence"/>
</dbReference>
<dbReference type="AlphaFoldDB" id="A0A852ZA38"/>